<comment type="similarity">
    <text evidence="5">Belongs to the protein kinase superfamily. Ser/Thr protein kinase family. GCN2 subfamily.</text>
</comment>
<keyword evidence="9" id="KW-1185">Reference proteome</keyword>
<reference evidence="8" key="1">
    <citation type="submission" date="2023-06" db="EMBL/GenBank/DDBJ databases">
        <title>Genome-scale phylogeny and comparative genomics of the fungal order Sordariales.</title>
        <authorList>
            <consortium name="Lawrence Berkeley National Laboratory"/>
            <person name="Hensen N."/>
            <person name="Bonometti L."/>
            <person name="Westerberg I."/>
            <person name="Brannstrom I.O."/>
            <person name="Guillou S."/>
            <person name="Cros-Aarteil S."/>
            <person name="Calhoun S."/>
            <person name="Haridas S."/>
            <person name="Kuo A."/>
            <person name="Mondo S."/>
            <person name="Pangilinan J."/>
            <person name="Riley R."/>
            <person name="LaButti K."/>
            <person name="Andreopoulos B."/>
            <person name="Lipzen A."/>
            <person name="Chen C."/>
            <person name="Yanf M."/>
            <person name="Daum C."/>
            <person name="Ng V."/>
            <person name="Clum A."/>
            <person name="Steindorff A."/>
            <person name="Ohm R."/>
            <person name="Martin F."/>
            <person name="Silar P."/>
            <person name="Natvig D."/>
            <person name="Lalanne C."/>
            <person name="Gautier V."/>
            <person name="Ament-velasquez S.L."/>
            <person name="Kruys A."/>
            <person name="Hutchinson M.I."/>
            <person name="Powell A.J."/>
            <person name="Barry K."/>
            <person name="Miller A.N."/>
            <person name="Grigoriev I.V."/>
            <person name="Debuchy R."/>
            <person name="Gladieux P."/>
            <person name="Thoren M.H."/>
            <person name="Johannesson H."/>
        </authorList>
    </citation>
    <scope>NUCLEOTIDE SEQUENCE</scope>
    <source>
        <strain evidence="8">SMH3187-1</strain>
    </source>
</reference>
<feature type="region of interest" description="Disordered" evidence="6">
    <location>
        <begin position="1"/>
        <end position="25"/>
    </location>
</feature>
<dbReference type="Gene3D" id="3.30.200.20">
    <property type="entry name" value="Phosphorylase Kinase, domain 1"/>
    <property type="match status" value="1"/>
</dbReference>
<evidence type="ECO:0000256" key="1">
    <source>
        <dbReference type="ARBA" id="ARBA00022679"/>
    </source>
</evidence>
<evidence type="ECO:0000256" key="6">
    <source>
        <dbReference type="SAM" id="MobiDB-lite"/>
    </source>
</evidence>
<keyword evidence="1" id="KW-0808">Transferase</keyword>
<dbReference type="GO" id="GO:0005524">
    <property type="term" value="F:ATP binding"/>
    <property type="evidence" value="ECO:0007669"/>
    <property type="project" value="UniProtKB-KW"/>
</dbReference>
<evidence type="ECO:0000256" key="2">
    <source>
        <dbReference type="ARBA" id="ARBA00022741"/>
    </source>
</evidence>
<feature type="compositionally biased region" description="Polar residues" evidence="6">
    <location>
        <begin position="555"/>
        <end position="571"/>
    </location>
</feature>
<feature type="compositionally biased region" description="Polar residues" evidence="6">
    <location>
        <begin position="1"/>
        <end position="14"/>
    </location>
</feature>
<feature type="compositionally biased region" description="Basic and acidic residues" evidence="6">
    <location>
        <begin position="394"/>
        <end position="406"/>
    </location>
</feature>
<proteinExistence type="inferred from homology"/>
<dbReference type="InterPro" id="IPR050339">
    <property type="entry name" value="CC_SR_Kinase"/>
</dbReference>
<keyword evidence="2" id="KW-0547">Nucleotide-binding</keyword>
<evidence type="ECO:0000256" key="3">
    <source>
        <dbReference type="ARBA" id="ARBA00022777"/>
    </source>
</evidence>
<evidence type="ECO:0000256" key="4">
    <source>
        <dbReference type="ARBA" id="ARBA00022840"/>
    </source>
</evidence>
<protein>
    <recommendedName>
        <fullName evidence="7">Protein kinase domain-containing protein</fullName>
    </recommendedName>
</protein>
<feature type="region of interest" description="Disordered" evidence="6">
    <location>
        <begin position="731"/>
        <end position="757"/>
    </location>
</feature>
<feature type="compositionally biased region" description="Low complexity" evidence="6">
    <location>
        <begin position="372"/>
        <end position="393"/>
    </location>
</feature>
<feature type="domain" description="Protein kinase" evidence="7">
    <location>
        <begin position="821"/>
        <end position="1168"/>
    </location>
</feature>
<feature type="region of interest" description="Disordered" evidence="6">
    <location>
        <begin position="1179"/>
        <end position="1202"/>
    </location>
</feature>
<dbReference type="GO" id="GO:0005737">
    <property type="term" value="C:cytoplasm"/>
    <property type="evidence" value="ECO:0007669"/>
    <property type="project" value="TreeGrafter"/>
</dbReference>
<feature type="compositionally biased region" description="Polar residues" evidence="6">
    <location>
        <begin position="731"/>
        <end position="740"/>
    </location>
</feature>
<feature type="compositionally biased region" description="Polar residues" evidence="6">
    <location>
        <begin position="797"/>
        <end position="806"/>
    </location>
</feature>
<feature type="region of interest" description="Disordered" evidence="6">
    <location>
        <begin position="791"/>
        <end position="811"/>
    </location>
</feature>
<name>A0AA40FBY3_9PEZI</name>
<keyword evidence="4" id="KW-0067">ATP-binding</keyword>
<dbReference type="PROSITE" id="PS50011">
    <property type="entry name" value="PROTEIN_KINASE_DOM"/>
    <property type="match status" value="1"/>
</dbReference>
<dbReference type="SMART" id="SM00220">
    <property type="entry name" value="S_TKc"/>
    <property type="match status" value="1"/>
</dbReference>
<dbReference type="Pfam" id="PF00069">
    <property type="entry name" value="Pkinase"/>
    <property type="match status" value="1"/>
</dbReference>
<dbReference type="InterPro" id="IPR008271">
    <property type="entry name" value="Ser/Thr_kinase_AS"/>
</dbReference>
<feature type="region of interest" description="Disordered" evidence="6">
    <location>
        <begin position="594"/>
        <end position="661"/>
    </location>
</feature>
<dbReference type="InterPro" id="IPR000719">
    <property type="entry name" value="Prot_kinase_dom"/>
</dbReference>
<evidence type="ECO:0000313" key="9">
    <source>
        <dbReference type="Proteomes" id="UP001172155"/>
    </source>
</evidence>
<sequence length="1202" mass="127675">MVYSNSGSTLTLPSPTHGRHVDVGSAVRRLRRTMSRSPSKFGLSGTGSTPGPVVAASASPMNAGHFGFGTYGGSTTPPSPDRTVAAAAAPLGSTTPAGSPSHNRSRTHNFTHAPPPLSTTPSPSSPSHYPPSVKLSLRSARSKPSSTGIHSRIRASPRSPLKRVFGPSPDSGNSIAPPTSEPDVRGQENPSFRDFALGMNSVTRRHLEKQSRHSMPDFDGSGSPRTGVTKFAGGNADSFATISMSPLKRTDAMSVDQSSAGSPVAKRRSLHGGLNLGASFPTWDSHTPATPTPTPTPSSTSAFDIHEDTTTNEYQLFGSVASPFHDAMPAPAPMAAPSVPKRTASLRKSTLQQRHGEHRTSWGRRAGERSLAQMAAQMASEAAAPAAPSPRARLSGDHFLPPDERGAPLFPQLPAYNPAAQPLPRPPNQRHPLSRTITQSSSSSSIQDESPTHVPVSFGGIRPRNTNFSKSLPPGSLRPVHDGNLVATPSYKHAKPFQAAFTSTGLVSKMNRNPEIALRKTMPSMPDTPCKKPYQAITHPQAGSGGRRGSRPSPNISTPFGNSTSSPNRNRGSIFGSRDKPSSFFLRLSGQTRIERTPSFEGQPDVVGGQDDVPSTPSRSLLRSVGARAPPVQTPSAANGFISPASGSGLGDGLTGSSPTSKYERFLEPVASDRLAAAVVGRSSSPASPGVFTRLPALSFSGRRLRPLKASPASNSESQLAYAHVKSLITSQTDPSTSASPLPGMAGSTTPRTPRDAMAPLDASRLSISGPQDDKAEVSWTPATPTTQAGRMLTLHSGGSSATPQNGHGPREIEESLASRFDESEPISKGEFGTVYKVVKSSVPTTLMWAFTATPSRRSPDSGSSKVYAVKKQAFPLGRKAREAKLREVEVLKALSHSDKVIHFFDSWVQNNNLYIQTEYCSEGSLDKFLAVVGNAGKLDDFRIWKIFLESLEGVRAIHDAGFAHFDLKPANIFITDDGHLKIGDFGMATPLPASNDIDREGDRGYLAPEILRGQYDKPADIFALGLIVLEVALNSTLPGSGDDWQLLRNGDISYLGVVTPGEANAVARDADGIPIGHESSTSQLGEDALGLSLSAKPRSFSFGSMTHDPSNLFGAQKRRELRTPPEFMRSPEDPTSLDNLLQAMLRVDPAQRPNVHQLLEAASLSWVAARRTAGATVYEGNWGPEQPPVPHPSADTEMMDV</sequence>
<dbReference type="InterPro" id="IPR011009">
    <property type="entry name" value="Kinase-like_dom_sf"/>
</dbReference>
<dbReference type="PANTHER" id="PTHR11042">
    <property type="entry name" value="EUKARYOTIC TRANSLATION INITIATION FACTOR 2-ALPHA KINASE EIF2-ALPHA KINASE -RELATED"/>
    <property type="match status" value="1"/>
</dbReference>
<dbReference type="SUPFAM" id="SSF56112">
    <property type="entry name" value="Protein kinase-like (PK-like)"/>
    <property type="match status" value="1"/>
</dbReference>
<dbReference type="GO" id="GO:0110031">
    <property type="term" value="P:negative regulation of G2/MI transition of meiotic cell cycle"/>
    <property type="evidence" value="ECO:0007669"/>
    <property type="project" value="TreeGrafter"/>
</dbReference>
<dbReference type="AlphaFoldDB" id="A0AA40FBY3"/>
<evidence type="ECO:0000313" key="8">
    <source>
        <dbReference type="EMBL" id="KAK0754968.1"/>
    </source>
</evidence>
<dbReference type="GO" id="GO:0005634">
    <property type="term" value="C:nucleus"/>
    <property type="evidence" value="ECO:0007669"/>
    <property type="project" value="TreeGrafter"/>
</dbReference>
<dbReference type="Proteomes" id="UP001172155">
    <property type="component" value="Unassembled WGS sequence"/>
</dbReference>
<organism evidence="8 9">
    <name type="scientific">Schizothecium vesticola</name>
    <dbReference type="NCBI Taxonomy" id="314040"/>
    <lineage>
        <taxon>Eukaryota</taxon>
        <taxon>Fungi</taxon>
        <taxon>Dikarya</taxon>
        <taxon>Ascomycota</taxon>
        <taxon>Pezizomycotina</taxon>
        <taxon>Sordariomycetes</taxon>
        <taxon>Sordariomycetidae</taxon>
        <taxon>Sordariales</taxon>
        <taxon>Schizotheciaceae</taxon>
        <taxon>Schizothecium</taxon>
    </lineage>
</organism>
<dbReference type="PANTHER" id="PTHR11042:SF196">
    <property type="entry name" value="MITOSIS INHIBITOR PROTEIN KINASE SWE1"/>
    <property type="match status" value="1"/>
</dbReference>
<feature type="compositionally biased region" description="Low complexity" evidence="6">
    <location>
        <begin position="328"/>
        <end position="337"/>
    </location>
</feature>
<dbReference type="PROSITE" id="PS00108">
    <property type="entry name" value="PROTEIN_KINASE_ST"/>
    <property type="match status" value="1"/>
</dbReference>
<feature type="region of interest" description="Disordered" evidence="6">
    <location>
        <begin position="249"/>
        <end position="304"/>
    </location>
</feature>
<accession>A0AA40FBY3</accession>
<feature type="region of interest" description="Disordered" evidence="6">
    <location>
        <begin position="328"/>
        <end position="483"/>
    </location>
</feature>
<feature type="compositionally biased region" description="Low complexity" evidence="6">
    <location>
        <begin position="119"/>
        <end position="132"/>
    </location>
</feature>
<feature type="compositionally biased region" description="Basic and acidic residues" evidence="6">
    <location>
        <begin position="354"/>
        <end position="368"/>
    </location>
</feature>
<keyword evidence="3" id="KW-0418">Kinase</keyword>
<feature type="compositionally biased region" description="Polar residues" evidence="6">
    <location>
        <begin position="92"/>
        <end position="102"/>
    </location>
</feature>
<comment type="caution">
    <text evidence="8">The sequence shown here is derived from an EMBL/GenBank/DDBJ whole genome shotgun (WGS) entry which is preliminary data.</text>
</comment>
<gene>
    <name evidence="8" type="ORF">B0T18DRAFT_386760</name>
</gene>
<dbReference type="GO" id="GO:0004713">
    <property type="term" value="F:protein tyrosine kinase activity"/>
    <property type="evidence" value="ECO:0007669"/>
    <property type="project" value="TreeGrafter"/>
</dbReference>
<feature type="region of interest" description="Disordered" evidence="6">
    <location>
        <begin position="91"/>
        <end position="190"/>
    </location>
</feature>
<evidence type="ECO:0000256" key="5">
    <source>
        <dbReference type="ARBA" id="ARBA00037982"/>
    </source>
</evidence>
<dbReference type="EMBL" id="JAUKUD010000001">
    <property type="protein sequence ID" value="KAK0754968.1"/>
    <property type="molecule type" value="Genomic_DNA"/>
</dbReference>
<dbReference type="Gene3D" id="1.10.510.10">
    <property type="entry name" value="Transferase(Phosphotransferase) domain 1"/>
    <property type="match status" value="1"/>
</dbReference>
<feature type="region of interest" description="Disordered" evidence="6">
    <location>
        <begin position="518"/>
        <end position="582"/>
    </location>
</feature>
<evidence type="ECO:0000259" key="7">
    <source>
        <dbReference type="PROSITE" id="PS50011"/>
    </source>
</evidence>